<reference evidence="3 4" key="1">
    <citation type="submission" date="2024-08" db="EMBL/GenBank/DDBJ databases">
        <title>Draft Genome Sequence of Legionella lytica strain DSB2004, Isolated From a Fire Sprinkler System.</title>
        <authorList>
            <person name="Everhart A.D."/>
            <person name="Kidane D.T."/>
            <person name="Farone A.L."/>
            <person name="Farone M.B."/>
        </authorList>
    </citation>
    <scope>NUCLEOTIDE SEQUENCE [LARGE SCALE GENOMIC DNA]</scope>
    <source>
        <strain evidence="3 4">DSB2004</strain>
    </source>
</reference>
<feature type="domain" description="Sulfatase-modifying factor enzyme-like" evidence="2">
    <location>
        <begin position="61"/>
        <end position="365"/>
    </location>
</feature>
<sequence>MSSLIQKSFFFLLLQSGLLFPEVLMAQSEASPCSCNKTPARFAANANKTPAITEAKHALLKGMVKIPAGTFMMGGDNHQARRDELPKHQVSVSSFWLDQYEVTNAQFTEFVNKTHYITTAETKPDWELLKKQLPPDTPKPDESVLVPASLVFSPPNHPVPLDNFAQWWTWMPGADWRHPHGPDSKIEELKQPVVHVSWDDALAYCRWVGKRLPREAEWEWAARGGLKNKIYPWGNEPIDEGEVKANTWQGEFPYKNTLRDKYYYAAPVGSFAPNAYGLYDMAGNVWEWVADWYHVNYYQTIVSQKVVDPQGPEKSYDPDEPTMPKRVLRGGSYLCNESYCSGYRVAARMKSSPDTSMEHIGFRCAISMSEPKK</sequence>
<name>A0ABW8DAG5_9GAMM</name>
<organism evidence="3 4">
    <name type="scientific">Legionella lytica</name>
    <dbReference type="NCBI Taxonomy" id="96232"/>
    <lineage>
        <taxon>Bacteria</taxon>
        <taxon>Pseudomonadati</taxon>
        <taxon>Pseudomonadota</taxon>
        <taxon>Gammaproteobacteria</taxon>
        <taxon>Legionellales</taxon>
        <taxon>Legionellaceae</taxon>
        <taxon>Legionella</taxon>
    </lineage>
</organism>
<dbReference type="Pfam" id="PF03781">
    <property type="entry name" value="FGE-sulfatase"/>
    <property type="match status" value="1"/>
</dbReference>
<dbReference type="Proteomes" id="UP001615550">
    <property type="component" value="Unassembled WGS sequence"/>
</dbReference>
<protein>
    <submittedName>
        <fullName evidence="3">Formylglycine-generating enzyme family protein</fullName>
    </submittedName>
</protein>
<accession>A0ABW8DAG5</accession>
<proteinExistence type="predicted"/>
<evidence type="ECO:0000256" key="1">
    <source>
        <dbReference type="SAM" id="SignalP"/>
    </source>
</evidence>
<dbReference type="PANTHER" id="PTHR23150">
    <property type="entry name" value="SULFATASE MODIFYING FACTOR 1, 2"/>
    <property type="match status" value="1"/>
</dbReference>
<dbReference type="InterPro" id="IPR051043">
    <property type="entry name" value="Sulfatase_Mod_Factor_Kinase"/>
</dbReference>
<dbReference type="InterPro" id="IPR005532">
    <property type="entry name" value="SUMF_dom"/>
</dbReference>
<keyword evidence="4" id="KW-1185">Reference proteome</keyword>
<dbReference type="PANTHER" id="PTHR23150:SF19">
    <property type="entry name" value="FORMYLGLYCINE-GENERATING ENZYME"/>
    <property type="match status" value="1"/>
</dbReference>
<dbReference type="EMBL" id="JBGORX010000008">
    <property type="protein sequence ID" value="MFJ1269705.1"/>
    <property type="molecule type" value="Genomic_DNA"/>
</dbReference>
<dbReference type="SUPFAM" id="SSF56436">
    <property type="entry name" value="C-type lectin-like"/>
    <property type="match status" value="1"/>
</dbReference>
<dbReference type="RefSeq" id="WP_400188518.1">
    <property type="nucleotide sequence ID" value="NZ_JBGORX010000008.1"/>
</dbReference>
<evidence type="ECO:0000259" key="2">
    <source>
        <dbReference type="Pfam" id="PF03781"/>
    </source>
</evidence>
<feature type="chain" id="PRO_5046913886" evidence="1">
    <location>
        <begin position="27"/>
        <end position="373"/>
    </location>
</feature>
<gene>
    <name evidence="3" type="ORF">ACD661_14165</name>
</gene>
<comment type="caution">
    <text evidence="3">The sequence shown here is derived from an EMBL/GenBank/DDBJ whole genome shotgun (WGS) entry which is preliminary data.</text>
</comment>
<dbReference type="Gene3D" id="3.90.1580.10">
    <property type="entry name" value="paralog of FGE (formylglycine-generating enzyme)"/>
    <property type="match status" value="1"/>
</dbReference>
<dbReference type="InterPro" id="IPR042095">
    <property type="entry name" value="SUMF_sf"/>
</dbReference>
<evidence type="ECO:0000313" key="3">
    <source>
        <dbReference type="EMBL" id="MFJ1269705.1"/>
    </source>
</evidence>
<keyword evidence="1" id="KW-0732">Signal</keyword>
<evidence type="ECO:0000313" key="4">
    <source>
        <dbReference type="Proteomes" id="UP001615550"/>
    </source>
</evidence>
<feature type="signal peptide" evidence="1">
    <location>
        <begin position="1"/>
        <end position="26"/>
    </location>
</feature>
<dbReference type="InterPro" id="IPR016187">
    <property type="entry name" value="CTDL_fold"/>
</dbReference>